<protein>
    <submittedName>
        <fullName evidence="1">Uncharacterized protein</fullName>
    </submittedName>
</protein>
<name>A0A154NYE9_DUFNO</name>
<accession>A0A154NYE9</accession>
<reference evidence="1 2" key="1">
    <citation type="submission" date="2015-07" db="EMBL/GenBank/DDBJ databases">
        <title>The genome of Dufourea novaeangliae.</title>
        <authorList>
            <person name="Pan H."/>
            <person name="Kapheim K."/>
        </authorList>
    </citation>
    <scope>NUCLEOTIDE SEQUENCE [LARGE SCALE GENOMIC DNA]</scope>
    <source>
        <strain evidence="1">0120121106</strain>
        <tissue evidence="1">Whole body</tissue>
    </source>
</reference>
<gene>
    <name evidence="1" type="ORF">WN55_03833</name>
</gene>
<dbReference type="Proteomes" id="UP000076502">
    <property type="component" value="Unassembled WGS sequence"/>
</dbReference>
<dbReference type="EMBL" id="KQ434775">
    <property type="protein sequence ID" value="KZC04048.1"/>
    <property type="molecule type" value="Genomic_DNA"/>
</dbReference>
<proteinExistence type="predicted"/>
<evidence type="ECO:0000313" key="1">
    <source>
        <dbReference type="EMBL" id="KZC04048.1"/>
    </source>
</evidence>
<dbReference type="AlphaFoldDB" id="A0A154NYE9"/>
<sequence>MSIEEIDAICANRGILPASYEILVNRGEANETVMCVSLDPQYRTRCKLVYEIPMRGGCIRLKADRGCSKCNIK</sequence>
<evidence type="ECO:0000313" key="2">
    <source>
        <dbReference type="Proteomes" id="UP000076502"/>
    </source>
</evidence>
<keyword evidence="2" id="KW-1185">Reference proteome</keyword>
<organism evidence="1 2">
    <name type="scientific">Dufourea novaeangliae</name>
    <name type="common">Sweat bee</name>
    <dbReference type="NCBI Taxonomy" id="178035"/>
    <lineage>
        <taxon>Eukaryota</taxon>
        <taxon>Metazoa</taxon>
        <taxon>Ecdysozoa</taxon>
        <taxon>Arthropoda</taxon>
        <taxon>Hexapoda</taxon>
        <taxon>Insecta</taxon>
        <taxon>Pterygota</taxon>
        <taxon>Neoptera</taxon>
        <taxon>Endopterygota</taxon>
        <taxon>Hymenoptera</taxon>
        <taxon>Apocrita</taxon>
        <taxon>Aculeata</taxon>
        <taxon>Apoidea</taxon>
        <taxon>Anthophila</taxon>
        <taxon>Halictidae</taxon>
        <taxon>Rophitinae</taxon>
        <taxon>Dufourea</taxon>
    </lineage>
</organism>